<evidence type="ECO:0000313" key="1">
    <source>
        <dbReference type="EMBL" id="KKN65790.1"/>
    </source>
</evidence>
<dbReference type="AlphaFoldDB" id="A0A0F9SA86"/>
<gene>
    <name evidence="1" type="ORF">LCGC14_0478350</name>
</gene>
<protein>
    <submittedName>
        <fullName evidence="1">Uncharacterized protein</fullName>
    </submittedName>
</protein>
<comment type="caution">
    <text evidence="1">The sequence shown here is derived from an EMBL/GenBank/DDBJ whole genome shotgun (WGS) entry which is preliminary data.</text>
</comment>
<name>A0A0F9SA86_9ZZZZ</name>
<dbReference type="EMBL" id="LAZR01000516">
    <property type="protein sequence ID" value="KKN65790.1"/>
    <property type="molecule type" value="Genomic_DNA"/>
</dbReference>
<accession>A0A0F9SA86</accession>
<proteinExistence type="predicted"/>
<organism evidence="1">
    <name type="scientific">marine sediment metagenome</name>
    <dbReference type="NCBI Taxonomy" id="412755"/>
    <lineage>
        <taxon>unclassified sequences</taxon>
        <taxon>metagenomes</taxon>
        <taxon>ecological metagenomes</taxon>
    </lineage>
</organism>
<reference evidence="1" key="1">
    <citation type="journal article" date="2015" name="Nature">
        <title>Complex archaea that bridge the gap between prokaryotes and eukaryotes.</title>
        <authorList>
            <person name="Spang A."/>
            <person name="Saw J.H."/>
            <person name="Jorgensen S.L."/>
            <person name="Zaremba-Niedzwiedzka K."/>
            <person name="Martijn J."/>
            <person name="Lind A.E."/>
            <person name="van Eijk R."/>
            <person name="Schleper C."/>
            <person name="Guy L."/>
            <person name="Ettema T.J."/>
        </authorList>
    </citation>
    <scope>NUCLEOTIDE SEQUENCE</scope>
</reference>
<sequence>MPKMRYSAEDLLRGTLIEAAAWYALRVEGIREEEAKTDASQNVIVDLLIISDGKYKGVPVPRYFNEKAPGFIKDFAEACGTPLVEGGGNFEFDSTKGKTIDGYIEQRKDDKGNLQNNVARFRKHIVETG</sequence>